<proteinExistence type="inferred from homology"/>
<evidence type="ECO:0000256" key="1">
    <source>
        <dbReference type="ARBA" id="ARBA00009981"/>
    </source>
</evidence>
<keyword evidence="3" id="KW-1185">Reference proteome</keyword>
<comment type="similarity">
    <text evidence="1">Belongs to the phD/YefM antitoxin family.</text>
</comment>
<gene>
    <name evidence="2" type="ORF">G1H19_12880</name>
</gene>
<organism evidence="2 3">
    <name type="scientific">Goekera deserti</name>
    <dbReference type="NCBI Taxonomy" id="2497753"/>
    <lineage>
        <taxon>Bacteria</taxon>
        <taxon>Bacillati</taxon>
        <taxon>Actinomycetota</taxon>
        <taxon>Actinomycetes</taxon>
        <taxon>Geodermatophilales</taxon>
        <taxon>Geodermatophilaceae</taxon>
        <taxon>Goekera</taxon>
    </lineage>
</organism>
<reference evidence="2 3" key="1">
    <citation type="submission" date="2020-02" db="EMBL/GenBank/DDBJ databases">
        <title>The whole genome sequence of CPCC 205119.</title>
        <authorList>
            <person name="Jiang Z."/>
        </authorList>
    </citation>
    <scope>NUCLEOTIDE SEQUENCE [LARGE SCALE GENOMIC DNA]</scope>
    <source>
        <strain evidence="2 3">CPCC 205119</strain>
    </source>
</reference>
<dbReference type="EMBL" id="JAAGWK010000018">
    <property type="protein sequence ID" value="NEL54897.1"/>
    <property type="molecule type" value="Genomic_DNA"/>
</dbReference>
<name>A0A7K3WES0_9ACTN</name>
<sequence>MRELRNSGGDVVDRVQRGERLRVTRDGAEVAELRPLPRRTPSTAVLIASRQHLPAMDPAALRHDLDEVVDQSL</sequence>
<comment type="caution">
    <text evidence="2">The sequence shown here is derived from an EMBL/GenBank/DDBJ whole genome shotgun (WGS) entry which is preliminary data.</text>
</comment>
<dbReference type="AlphaFoldDB" id="A0A7K3WES0"/>
<dbReference type="NCBIfam" id="TIGR01552">
    <property type="entry name" value="phd_fam"/>
    <property type="match status" value="1"/>
</dbReference>
<evidence type="ECO:0000313" key="2">
    <source>
        <dbReference type="EMBL" id="NEL54897.1"/>
    </source>
</evidence>
<evidence type="ECO:0000313" key="3">
    <source>
        <dbReference type="Proteomes" id="UP000470470"/>
    </source>
</evidence>
<protein>
    <submittedName>
        <fullName evidence="2">Type II toxin-antitoxin system prevent-host-death family antitoxin</fullName>
    </submittedName>
</protein>
<dbReference type="Proteomes" id="UP000470470">
    <property type="component" value="Unassembled WGS sequence"/>
</dbReference>
<dbReference type="SUPFAM" id="SSF143120">
    <property type="entry name" value="YefM-like"/>
    <property type="match status" value="1"/>
</dbReference>
<dbReference type="InterPro" id="IPR036165">
    <property type="entry name" value="YefM-like_sf"/>
</dbReference>
<accession>A0A7K3WES0</accession>